<name>A0A974HWM6_XENLA</name>
<evidence type="ECO:0000313" key="3">
    <source>
        <dbReference type="Proteomes" id="UP000694892"/>
    </source>
</evidence>
<organism evidence="2 3">
    <name type="scientific">Xenopus laevis</name>
    <name type="common">African clawed frog</name>
    <dbReference type="NCBI Taxonomy" id="8355"/>
    <lineage>
        <taxon>Eukaryota</taxon>
        <taxon>Metazoa</taxon>
        <taxon>Chordata</taxon>
        <taxon>Craniata</taxon>
        <taxon>Vertebrata</taxon>
        <taxon>Euteleostomi</taxon>
        <taxon>Amphibia</taxon>
        <taxon>Batrachia</taxon>
        <taxon>Anura</taxon>
        <taxon>Pipoidea</taxon>
        <taxon>Pipidae</taxon>
        <taxon>Xenopodinae</taxon>
        <taxon>Xenopus</taxon>
        <taxon>Xenopus</taxon>
    </lineage>
</organism>
<protein>
    <submittedName>
        <fullName evidence="2">Uncharacterized protein</fullName>
    </submittedName>
</protein>
<dbReference type="EMBL" id="CM004469">
    <property type="protein sequence ID" value="OCT92611.1"/>
    <property type="molecule type" value="Genomic_DNA"/>
</dbReference>
<dbReference type="AlphaFoldDB" id="A0A974HWM6"/>
<sequence length="74" mass="8337">MSRTTTGQLSFMVEAGESKSQISMDGRNSMPPTCCADSRDNSENMDGRMFMAHCLHNISHRNKTREAIIILKRC</sequence>
<evidence type="ECO:0000313" key="2">
    <source>
        <dbReference type="EMBL" id="OCT92611.1"/>
    </source>
</evidence>
<gene>
    <name evidence="2" type="ORF">XELAEV_18015668mg</name>
</gene>
<feature type="region of interest" description="Disordered" evidence="1">
    <location>
        <begin position="17"/>
        <end position="40"/>
    </location>
</feature>
<dbReference type="Proteomes" id="UP000694892">
    <property type="component" value="Chromosome 2S"/>
</dbReference>
<evidence type="ECO:0000256" key="1">
    <source>
        <dbReference type="SAM" id="MobiDB-lite"/>
    </source>
</evidence>
<accession>A0A974HWM6</accession>
<proteinExistence type="predicted"/>
<reference evidence="3" key="1">
    <citation type="journal article" date="2016" name="Nature">
        <title>Genome evolution in the allotetraploid frog Xenopus laevis.</title>
        <authorList>
            <person name="Session A.M."/>
            <person name="Uno Y."/>
            <person name="Kwon T."/>
            <person name="Chapman J.A."/>
            <person name="Toyoda A."/>
            <person name="Takahashi S."/>
            <person name="Fukui A."/>
            <person name="Hikosaka A."/>
            <person name="Suzuki A."/>
            <person name="Kondo M."/>
            <person name="van Heeringen S.J."/>
            <person name="Quigley I."/>
            <person name="Heinz S."/>
            <person name="Ogino H."/>
            <person name="Ochi H."/>
            <person name="Hellsten U."/>
            <person name="Lyons J.B."/>
            <person name="Simakov O."/>
            <person name="Putnam N."/>
            <person name="Stites J."/>
            <person name="Kuroki Y."/>
            <person name="Tanaka T."/>
            <person name="Michiue T."/>
            <person name="Watanabe M."/>
            <person name="Bogdanovic O."/>
            <person name="Lister R."/>
            <person name="Georgiou G."/>
            <person name="Paranjpe S.S."/>
            <person name="van Kruijsbergen I."/>
            <person name="Shu S."/>
            <person name="Carlson J."/>
            <person name="Kinoshita T."/>
            <person name="Ohta Y."/>
            <person name="Mawaribuchi S."/>
            <person name="Jenkins J."/>
            <person name="Grimwood J."/>
            <person name="Schmutz J."/>
            <person name="Mitros T."/>
            <person name="Mozaffari S.V."/>
            <person name="Suzuki Y."/>
            <person name="Haramoto Y."/>
            <person name="Yamamoto T.S."/>
            <person name="Takagi C."/>
            <person name="Heald R."/>
            <person name="Miller K."/>
            <person name="Haudenschild C."/>
            <person name="Kitzman J."/>
            <person name="Nakayama T."/>
            <person name="Izutsu Y."/>
            <person name="Robert J."/>
            <person name="Fortriede J."/>
            <person name="Burns K."/>
            <person name="Lotay V."/>
            <person name="Karimi K."/>
            <person name="Yasuoka Y."/>
            <person name="Dichmann D.S."/>
            <person name="Flajnik M.F."/>
            <person name="Houston D.W."/>
            <person name="Shendure J."/>
            <person name="DuPasquier L."/>
            <person name="Vize P.D."/>
            <person name="Zorn A.M."/>
            <person name="Ito M."/>
            <person name="Marcotte E.M."/>
            <person name="Wallingford J.B."/>
            <person name="Ito Y."/>
            <person name="Asashima M."/>
            <person name="Ueno N."/>
            <person name="Matsuda Y."/>
            <person name="Veenstra G.J."/>
            <person name="Fujiyama A."/>
            <person name="Harland R.M."/>
            <person name="Taira M."/>
            <person name="Rokhsar D.S."/>
        </authorList>
    </citation>
    <scope>NUCLEOTIDE SEQUENCE [LARGE SCALE GENOMIC DNA]</scope>
    <source>
        <strain evidence="3">J</strain>
    </source>
</reference>